<comment type="caution">
    <text evidence="8">The sequence shown here is derived from an EMBL/GenBank/DDBJ whole genome shotgun (WGS) entry which is preliminary data.</text>
</comment>
<feature type="domain" description="Trs120/TRAPPC9 third Ig-like" evidence="7">
    <location>
        <begin position="1047"/>
        <end position="1211"/>
    </location>
</feature>
<comment type="subcellular location">
    <subcellularLocation>
        <location evidence="1">Golgi apparatus</location>
    </subcellularLocation>
</comment>
<dbReference type="InterPro" id="IPR058567">
    <property type="entry name" value="Ig_TRAPPC9_Trs120_3rd"/>
</dbReference>
<dbReference type="InterPro" id="IPR058565">
    <property type="entry name" value="Ig_TRAPPC9_Trs120_1st"/>
</dbReference>
<proteinExistence type="predicted"/>
<organism evidence="8 9">
    <name type="scientific">Leucocoprinus leucothites</name>
    <dbReference type="NCBI Taxonomy" id="201217"/>
    <lineage>
        <taxon>Eukaryota</taxon>
        <taxon>Fungi</taxon>
        <taxon>Dikarya</taxon>
        <taxon>Basidiomycota</taxon>
        <taxon>Agaricomycotina</taxon>
        <taxon>Agaricomycetes</taxon>
        <taxon>Agaricomycetidae</taxon>
        <taxon>Agaricales</taxon>
        <taxon>Agaricineae</taxon>
        <taxon>Agaricaceae</taxon>
        <taxon>Leucocoprinus</taxon>
    </lineage>
</organism>
<sequence length="1340" mass="147911">MDNHAFASLAHVRILLLPIGSIPQATFEKYAAEIRSFESIRLGDIPADAKGEKARFMPNPLSTGHLHLSFPTHPPSASHYSLSLLRPSHFPLAVIGIASSSSRASTMNNLYSQFNATLLDVFPASNVYPLAKNCFVFEENDSTTNLNAGDNIPGLVVIPSVMGNKKLYIGTLLADLCSQVLAQFGAVIQALESPLGNEYLNGSLLATLPPLSDLPMPLDNEKSNLASVPPFNSQPDVSRNSLSINSTPPLKRNSSAGPNYRQSTLGVQPQKKRLSTIGTASSHARLYKMLGDFFLLGGRTEDANIWYTEAIQLFKTSQDNAWHAAALEGLATVAIVEAWSAGHGLHSSTTASKEPWSDVIEKLTQASALYQKSPLYYEGETNYALLAYLYSCCVLRHSTLLFAIWSAKGWGPLSFTTMLQPGPTAHLPPTLAHDEADQWLNLERLTKFSGISRTSISALLGQIHGPWLLHLHPRERLSILEAMASMYACLGYKRKEAYILREVLGCIMDLMVCGREEDGINKVTSQTAGLGIQNGAGTPTNLPASPNQGSVGIRMNESSSGNESVLKLLKHVCRVLGIDLDAVKLADESSRDSGSNEKGETADIYDDGLELDQYEAHGWPELQVGVIREAVAVAEALPDFLAVAQFSLSSLKNLQLVLSSGDQHHLYATSIRALMTARRRGGQRLVEYWSGRPVVSISLAPIPLIRLPVEKPISVLSKQASGVPAILQGITDPFLYNPRRATSKKDREIVAQNEILEFVVMLQNPFVFDLELQSLSLSTSGVKFESQPTRVILPASSFHQMILSGKAVETGILTIRGCFVQAPGGLSQEFILPLRTNEEEERLSRKKSAIECESGRFKYSGLESFPWKNSRKLIKYQSSQLNPRTNFRFLECKIVPEQPLLRIRRTSVNHGALMLYEGERSTLRITLENISPLPIDFVHLAFEDSTIEPAQHALAEGELSVFDTYETENSLINEPVFSWNKDEAEAIEPGQTLALNVFCLGKAGCTSGTVHVSYSYAHRTDLEGPSDYFYTRQISYPIRVTVYPMLQCHNMDLIPFPSYHDHLQAREGNTQSRHLDIDDGTSWCLFSVDVRNTYGSPFEVTFEREQAGVSQANTTTTIPPGSTSRVILPLWRIKLTETEISQPIPTLSDRQFVVAKDKLSKAELQLQKELFWYREALFKSVRGHWKEAGGTRTGGISLRQQRMTLPMLEALRSDIARVDLSLVSTGNVGEKEKLEDQNHILWPNEFLELKAKVTNLSPLSLPLCLTLDLEPSDCLIYEGTNADIPVGRLAEGASREIVVPICFLTDGQFEIMAQVRPVGLEHLDTKPAKAQFTATVRSLQ</sequence>
<name>A0A8H5G421_9AGAR</name>
<dbReference type="PANTHER" id="PTHR21512">
    <property type="entry name" value="TRAFFICKING PROTEIN PARTICLE COMPLEX SUBUNIT 9"/>
    <property type="match status" value="1"/>
</dbReference>
<keyword evidence="2" id="KW-0333">Golgi apparatus</keyword>
<feature type="domain" description="Trs120/TRAPPC9 TPR region" evidence="5">
    <location>
        <begin position="369"/>
        <end position="680"/>
    </location>
</feature>
<evidence type="ECO:0000259" key="7">
    <source>
        <dbReference type="Pfam" id="PF26282"/>
    </source>
</evidence>
<dbReference type="Pfam" id="PF26282">
    <property type="entry name" value="Ig_TRAPPC9-Trs120_3rd"/>
    <property type="match status" value="1"/>
</dbReference>
<dbReference type="Pfam" id="PF26251">
    <property type="entry name" value="TPR_TRAPPC9-Trs120"/>
    <property type="match status" value="1"/>
</dbReference>
<evidence type="ECO:0000259" key="4">
    <source>
        <dbReference type="Pfam" id="PF08626"/>
    </source>
</evidence>
<dbReference type="Pfam" id="PF08626">
    <property type="entry name" value="TRAPPC9-Trs120"/>
    <property type="match status" value="1"/>
</dbReference>
<dbReference type="Pfam" id="PF26280">
    <property type="entry name" value="Ig_TRAPPC9-Trs120_2nd"/>
    <property type="match status" value="1"/>
</dbReference>
<evidence type="ECO:0000259" key="6">
    <source>
        <dbReference type="Pfam" id="PF26254"/>
    </source>
</evidence>
<dbReference type="Proteomes" id="UP000559027">
    <property type="component" value="Unassembled WGS sequence"/>
</dbReference>
<dbReference type="InterPro" id="IPR013935">
    <property type="entry name" value="Trs120_TRAPPC9"/>
</dbReference>
<dbReference type="InterPro" id="IPR058564">
    <property type="entry name" value="TPR_TRAPPC9_Trs120"/>
</dbReference>
<evidence type="ECO:0000313" key="9">
    <source>
        <dbReference type="Proteomes" id="UP000559027"/>
    </source>
</evidence>
<gene>
    <name evidence="8" type="ORF">D9756_001554</name>
</gene>
<evidence type="ECO:0000313" key="8">
    <source>
        <dbReference type="EMBL" id="KAF5357927.1"/>
    </source>
</evidence>
<dbReference type="EMBL" id="JAACJO010000005">
    <property type="protein sequence ID" value="KAF5357927.1"/>
    <property type="molecule type" value="Genomic_DNA"/>
</dbReference>
<feature type="domain" description="Trs120/TRAPPC9 first Ig-like" evidence="6">
    <location>
        <begin position="694"/>
        <end position="897"/>
    </location>
</feature>
<protein>
    <recommendedName>
        <fullName evidence="10">Transport protein particle subunit trs120</fullName>
    </recommendedName>
</protein>
<dbReference type="GO" id="GO:0005802">
    <property type="term" value="C:trans-Golgi network"/>
    <property type="evidence" value="ECO:0007669"/>
    <property type="project" value="TreeGrafter"/>
</dbReference>
<keyword evidence="9" id="KW-1185">Reference proteome</keyword>
<accession>A0A8H5G421</accession>
<dbReference type="PANTHER" id="PTHR21512:SF5">
    <property type="entry name" value="TRAFFICKING PROTEIN PARTICLE COMPLEX SUBUNIT 9"/>
    <property type="match status" value="1"/>
</dbReference>
<reference evidence="8 9" key="1">
    <citation type="journal article" date="2020" name="ISME J.">
        <title>Uncovering the hidden diversity of litter-decomposition mechanisms in mushroom-forming fungi.</title>
        <authorList>
            <person name="Floudas D."/>
            <person name="Bentzer J."/>
            <person name="Ahren D."/>
            <person name="Johansson T."/>
            <person name="Persson P."/>
            <person name="Tunlid A."/>
        </authorList>
    </citation>
    <scope>NUCLEOTIDE SEQUENCE [LARGE SCALE GENOMIC DNA]</scope>
    <source>
        <strain evidence="8 9">CBS 146.42</strain>
    </source>
</reference>
<evidence type="ECO:0000259" key="5">
    <source>
        <dbReference type="Pfam" id="PF26251"/>
    </source>
</evidence>
<evidence type="ECO:0000256" key="2">
    <source>
        <dbReference type="ARBA" id="ARBA00023034"/>
    </source>
</evidence>
<dbReference type="OrthoDB" id="27962at2759"/>
<evidence type="ECO:0000256" key="1">
    <source>
        <dbReference type="ARBA" id="ARBA00004555"/>
    </source>
</evidence>
<feature type="compositionally biased region" description="Polar residues" evidence="3">
    <location>
        <begin position="223"/>
        <end position="267"/>
    </location>
</feature>
<evidence type="ECO:0008006" key="10">
    <source>
        <dbReference type="Google" id="ProtNLM"/>
    </source>
</evidence>
<evidence type="ECO:0000256" key="3">
    <source>
        <dbReference type="SAM" id="MobiDB-lite"/>
    </source>
</evidence>
<dbReference type="Pfam" id="PF26254">
    <property type="entry name" value="Ig_TRAPPC9-Trs120_1st"/>
    <property type="match status" value="1"/>
</dbReference>
<feature type="region of interest" description="Disordered" evidence="3">
    <location>
        <begin position="222"/>
        <end position="274"/>
    </location>
</feature>
<dbReference type="InterPro" id="IPR058563">
    <property type="entry name" value="Trs120_TRAPPC9_N"/>
</dbReference>
<feature type="domain" description="Trs120/TRAPPC9 N-terminal" evidence="4">
    <location>
        <begin position="6"/>
        <end position="340"/>
    </location>
</feature>